<dbReference type="Proteomes" id="UP000214646">
    <property type="component" value="Unassembled WGS sequence"/>
</dbReference>
<dbReference type="PANTHER" id="PTHR21485:SF3">
    <property type="entry name" value="N-ACYLNEURAMINATE CYTIDYLYLTRANSFERASE"/>
    <property type="match status" value="1"/>
</dbReference>
<evidence type="ECO:0000313" key="9">
    <source>
        <dbReference type="Proteomes" id="UP000214646"/>
    </source>
</evidence>
<keyword evidence="9" id="KW-1185">Reference proteome</keyword>
<dbReference type="Gene3D" id="3.40.50.1000">
    <property type="entry name" value="HAD superfamily/HAD-like"/>
    <property type="match status" value="1"/>
</dbReference>
<organism evidence="8 9">
    <name type="scientific">Fimbriiglobus ruber</name>
    <dbReference type="NCBI Taxonomy" id="1908690"/>
    <lineage>
        <taxon>Bacteria</taxon>
        <taxon>Pseudomonadati</taxon>
        <taxon>Planctomycetota</taxon>
        <taxon>Planctomycetia</taxon>
        <taxon>Gemmatales</taxon>
        <taxon>Gemmataceae</taxon>
        <taxon>Fimbriiglobus</taxon>
    </lineage>
</organism>
<reference evidence="9" key="1">
    <citation type="submission" date="2017-06" db="EMBL/GenBank/DDBJ databases">
        <title>Genome analysis of Fimbriiglobus ruber SP5, the first member of the order Planctomycetales with confirmed chitinolytic capability.</title>
        <authorList>
            <person name="Ravin N.V."/>
            <person name="Rakitin A.L."/>
            <person name="Ivanova A.A."/>
            <person name="Beletsky A.V."/>
            <person name="Kulichevskaya I.S."/>
            <person name="Mardanov A.V."/>
            <person name="Dedysh S.N."/>
        </authorList>
    </citation>
    <scope>NUCLEOTIDE SEQUENCE [LARGE SCALE GENOMIC DNA]</scope>
    <source>
        <strain evidence="9">SP5</strain>
    </source>
</reference>
<comment type="subunit">
    <text evidence="3">Homotetramer.</text>
</comment>
<dbReference type="NCBIfam" id="TIGR01670">
    <property type="entry name" value="KdsC-phosphatas"/>
    <property type="match status" value="1"/>
</dbReference>
<comment type="cofactor">
    <cofactor evidence="1 7">
        <name>Mg(2+)</name>
        <dbReference type="ChEBI" id="CHEBI:18420"/>
    </cofactor>
</comment>
<gene>
    <name evidence="8" type="ORF">FRUB_03525</name>
</gene>
<name>A0A225E1L6_9BACT</name>
<comment type="caution">
    <text evidence="8">The sequence shown here is derived from an EMBL/GenBank/DDBJ whole genome shotgun (WGS) entry which is preliminary data.</text>
</comment>
<feature type="binding site" evidence="7">
    <location>
        <position position="14"/>
    </location>
    <ligand>
        <name>Mg(2+)</name>
        <dbReference type="ChEBI" id="CHEBI:18420"/>
    </ligand>
</feature>
<dbReference type="SFLD" id="SFLDG01136">
    <property type="entry name" value="C1.6:_Phosphoserine_Phosphatas"/>
    <property type="match status" value="1"/>
</dbReference>
<accession>A0A225E1L6</accession>
<evidence type="ECO:0000313" key="8">
    <source>
        <dbReference type="EMBL" id="OWK43926.1"/>
    </source>
</evidence>
<dbReference type="SUPFAM" id="SSF56784">
    <property type="entry name" value="HAD-like"/>
    <property type="match status" value="1"/>
</dbReference>
<evidence type="ECO:0000256" key="3">
    <source>
        <dbReference type="ARBA" id="ARBA00011881"/>
    </source>
</evidence>
<evidence type="ECO:0000256" key="7">
    <source>
        <dbReference type="PIRSR" id="PIRSR006118-2"/>
    </source>
</evidence>
<comment type="similarity">
    <text evidence="2">Belongs to the KdsC family.</text>
</comment>
<evidence type="ECO:0000256" key="2">
    <source>
        <dbReference type="ARBA" id="ARBA00005893"/>
    </source>
</evidence>
<dbReference type="InterPro" id="IPR050793">
    <property type="entry name" value="CMP-NeuNAc_synthase"/>
</dbReference>
<dbReference type="GO" id="GO:0046872">
    <property type="term" value="F:metal ion binding"/>
    <property type="evidence" value="ECO:0007669"/>
    <property type="project" value="UniProtKB-KW"/>
</dbReference>
<sequence length="173" mass="18375">MTDRVAKVELLLLDVDGVLTDGSIVYSNSGEELKRFHVRDGSGLKLWRAAGKRAAIVSGRTSPAVSRRASELGVEPVLQGREDKLAAFEKVLAATGVTPDQVCAIGDDLADLPVLVRCGVAVAVADACPEVRAAANYVTIMPGGHGAVRDAIEWLLKVAGRWDELITRYRPAG</sequence>
<dbReference type="OrthoDB" id="9805604at2"/>
<dbReference type="SFLD" id="SFLDS00003">
    <property type="entry name" value="Haloacid_Dehalogenase"/>
    <property type="match status" value="1"/>
</dbReference>
<keyword evidence="4 7" id="KW-0479">Metal-binding</keyword>
<evidence type="ECO:0000256" key="5">
    <source>
        <dbReference type="ARBA" id="ARBA00022801"/>
    </source>
</evidence>
<evidence type="ECO:0000256" key="1">
    <source>
        <dbReference type="ARBA" id="ARBA00001946"/>
    </source>
</evidence>
<keyword evidence="6 7" id="KW-0460">Magnesium</keyword>
<dbReference type="InterPro" id="IPR036412">
    <property type="entry name" value="HAD-like_sf"/>
</dbReference>
<dbReference type="InterPro" id="IPR010023">
    <property type="entry name" value="KdsC_fam"/>
</dbReference>
<feature type="binding site" evidence="7">
    <location>
        <position position="16"/>
    </location>
    <ligand>
        <name>substrate</name>
    </ligand>
</feature>
<dbReference type="SFLD" id="SFLDG01138">
    <property type="entry name" value="C1.6.2:_Deoxy-d-mannose-octulo"/>
    <property type="match status" value="1"/>
</dbReference>
<dbReference type="FunFam" id="3.40.50.1000:FF:000029">
    <property type="entry name" value="3-deoxy-D-manno-octulosonate 8-phosphate phosphatase KdsC"/>
    <property type="match status" value="1"/>
</dbReference>
<proteinExistence type="inferred from homology"/>
<feature type="binding site" evidence="7">
    <location>
        <position position="107"/>
    </location>
    <ligand>
        <name>Mg(2+)</name>
        <dbReference type="ChEBI" id="CHEBI:18420"/>
    </ligand>
</feature>
<dbReference type="EMBL" id="NIDE01000004">
    <property type="protein sequence ID" value="OWK43926.1"/>
    <property type="molecule type" value="Genomic_DNA"/>
</dbReference>
<dbReference type="PANTHER" id="PTHR21485">
    <property type="entry name" value="HAD SUPERFAMILY MEMBERS CMAS AND KDSC"/>
    <property type="match status" value="1"/>
</dbReference>
<protein>
    <submittedName>
        <fullName evidence="8">3-deoxy-D-manno-octulosonate 8-phosphate phosphatase</fullName>
    </submittedName>
</protein>
<dbReference type="PIRSF" id="PIRSF006118">
    <property type="entry name" value="KDO8-P_Ptase"/>
    <property type="match status" value="1"/>
</dbReference>
<dbReference type="Pfam" id="PF08282">
    <property type="entry name" value="Hydrolase_3"/>
    <property type="match status" value="1"/>
</dbReference>
<dbReference type="AlphaFoldDB" id="A0A225E1L6"/>
<keyword evidence="5" id="KW-0378">Hydrolase</keyword>
<evidence type="ECO:0000256" key="4">
    <source>
        <dbReference type="ARBA" id="ARBA00022723"/>
    </source>
</evidence>
<dbReference type="InterPro" id="IPR023214">
    <property type="entry name" value="HAD_sf"/>
</dbReference>
<dbReference type="GO" id="GO:0016788">
    <property type="term" value="F:hydrolase activity, acting on ester bonds"/>
    <property type="evidence" value="ECO:0007669"/>
    <property type="project" value="InterPro"/>
</dbReference>
<dbReference type="GO" id="GO:0008781">
    <property type="term" value="F:N-acylneuraminate cytidylyltransferase activity"/>
    <property type="evidence" value="ECO:0007669"/>
    <property type="project" value="TreeGrafter"/>
</dbReference>
<dbReference type="RefSeq" id="WP_088254711.1">
    <property type="nucleotide sequence ID" value="NZ_NIDE01000004.1"/>
</dbReference>
<evidence type="ECO:0000256" key="6">
    <source>
        <dbReference type="ARBA" id="ARBA00022842"/>
    </source>
</evidence>